<sequence>MMDAEPSPPARRRRPRERGQGQRGKRVNLRLSDPEHATLEAVAARHGTTLAGYVSAAALSAAREEMPPDLREMMVRLFAMQHDVVALRTAPDRQPDDVDQAILAMREALENTIEEVINLSRKARGMRALRTLSRLQPAPATPQPAATAVPRPPWNAREWIEQLAELVRQLEDGGTTLAFQHWNHRRLYDALINAVVALGHAHPGGLDELTGKR</sequence>
<comment type="caution">
    <text evidence="2">The sequence shown here is derived from an EMBL/GenBank/DDBJ whole genome shotgun (WGS) entry which is preliminary data.</text>
</comment>
<name>A0A438M0F5_9ACTN</name>
<keyword evidence="3" id="KW-1185">Reference proteome</keyword>
<dbReference type="Proteomes" id="UP000284824">
    <property type="component" value="Unassembled WGS sequence"/>
</dbReference>
<accession>A0A438M0F5</accession>
<dbReference type="AlphaFoldDB" id="A0A438M0F5"/>
<evidence type="ECO:0000313" key="3">
    <source>
        <dbReference type="Proteomes" id="UP000284824"/>
    </source>
</evidence>
<dbReference type="OrthoDB" id="3544265at2"/>
<protein>
    <recommendedName>
        <fullName evidence="4">Mobilization protein</fullName>
    </recommendedName>
</protein>
<proteinExistence type="predicted"/>
<gene>
    <name evidence="2" type="ORF">EDD27_1487</name>
</gene>
<feature type="region of interest" description="Disordered" evidence="1">
    <location>
        <begin position="1"/>
        <end position="28"/>
    </location>
</feature>
<dbReference type="SUPFAM" id="SSF52777">
    <property type="entry name" value="CoA-dependent acyltransferases"/>
    <property type="match status" value="1"/>
</dbReference>
<reference evidence="2 3" key="1">
    <citation type="submission" date="2019-01" db="EMBL/GenBank/DDBJ databases">
        <title>Sequencing the genomes of 1000 actinobacteria strains.</title>
        <authorList>
            <person name="Klenk H.-P."/>
        </authorList>
    </citation>
    <scope>NUCLEOTIDE SEQUENCE [LARGE SCALE GENOMIC DNA]</scope>
    <source>
        <strain evidence="2 3">DSM 43925</strain>
    </source>
</reference>
<dbReference type="EMBL" id="SAUN01000001">
    <property type="protein sequence ID" value="RVX39141.1"/>
    <property type="molecule type" value="Genomic_DNA"/>
</dbReference>
<dbReference type="RefSeq" id="WP_127931679.1">
    <property type="nucleotide sequence ID" value="NZ_SAUN01000001.1"/>
</dbReference>
<evidence type="ECO:0000256" key="1">
    <source>
        <dbReference type="SAM" id="MobiDB-lite"/>
    </source>
</evidence>
<evidence type="ECO:0008006" key="4">
    <source>
        <dbReference type="Google" id="ProtNLM"/>
    </source>
</evidence>
<organism evidence="2 3">
    <name type="scientific">Nonomuraea polychroma</name>
    <dbReference type="NCBI Taxonomy" id="46176"/>
    <lineage>
        <taxon>Bacteria</taxon>
        <taxon>Bacillati</taxon>
        <taxon>Actinomycetota</taxon>
        <taxon>Actinomycetes</taxon>
        <taxon>Streptosporangiales</taxon>
        <taxon>Streptosporangiaceae</taxon>
        <taxon>Nonomuraea</taxon>
    </lineage>
</organism>
<evidence type="ECO:0000313" key="2">
    <source>
        <dbReference type="EMBL" id="RVX39141.1"/>
    </source>
</evidence>